<feature type="compositionally biased region" description="Low complexity" evidence="1">
    <location>
        <begin position="128"/>
        <end position="137"/>
    </location>
</feature>
<feature type="compositionally biased region" description="Low complexity" evidence="1">
    <location>
        <begin position="898"/>
        <end position="914"/>
    </location>
</feature>
<feature type="region of interest" description="Disordered" evidence="1">
    <location>
        <begin position="856"/>
        <end position="884"/>
    </location>
</feature>
<evidence type="ECO:0008006" key="6">
    <source>
        <dbReference type="Google" id="ProtNLM"/>
    </source>
</evidence>
<feature type="compositionally biased region" description="Low complexity" evidence="1">
    <location>
        <begin position="399"/>
        <end position="413"/>
    </location>
</feature>
<dbReference type="InterPro" id="IPR050348">
    <property type="entry name" value="Protein-Tyr_Phosphatase"/>
</dbReference>
<dbReference type="InterPro" id="IPR016130">
    <property type="entry name" value="Tyr_Pase_AS"/>
</dbReference>
<dbReference type="PROSITE" id="PS00383">
    <property type="entry name" value="TYR_PHOSPHATASE_1"/>
    <property type="match status" value="1"/>
</dbReference>
<feature type="compositionally biased region" description="Low complexity" evidence="1">
    <location>
        <begin position="548"/>
        <end position="560"/>
    </location>
</feature>
<feature type="compositionally biased region" description="Polar residues" evidence="1">
    <location>
        <begin position="116"/>
        <end position="127"/>
    </location>
</feature>
<feature type="region of interest" description="Disordered" evidence="1">
    <location>
        <begin position="693"/>
        <end position="726"/>
    </location>
</feature>
<keyword evidence="5" id="KW-1185">Reference proteome</keyword>
<reference evidence="4 5" key="1">
    <citation type="submission" date="2020-02" db="EMBL/GenBank/DDBJ databases">
        <authorList>
            <person name="Ferguson B K."/>
        </authorList>
    </citation>
    <scope>NUCLEOTIDE SEQUENCE [LARGE SCALE GENOMIC DNA]</scope>
</reference>
<feature type="domain" description="Tyrosine-protein phosphatase" evidence="2">
    <location>
        <begin position="827"/>
        <end position="1116"/>
    </location>
</feature>
<feature type="compositionally biased region" description="Polar residues" evidence="1">
    <location>
        <begin position="498"/>
        <end position="520"/>
    </location>
</feature>
<dbReference type="InterPro" id="IPR000387">
    <property type="entry name" value="Tyr_Pase_dom"/>
</dbReference>
<dbReference type="Proteomes" id="UP000479000">
    <property type="component" value="Unassembled WGS sequence"/>
</dbReference>
<evidence type="ECO:0000259" key="3">
    <source>
        <dbReference type="PROSITE" id="PS50056"/>
    </source>
</evidence>
<feature type="compositionally biased region" description="Polar residues" evidence="1">
    <location>
        <begin position="261"/>
        <end position="273"/>
    </location>
</feature>
<feature type="region of interest" description="Disordered" evidence="1">
    <location>
        <begin position="243"/>
        <end position="298"/>
    </location>
</feature>
<protein>
    <recommendedName>
        <fullName evidence="6">Tyrosine specific protein phosphatases domain-containing protein</fullName>
    </recommendedName>
</protein>
<proteinExistence type="predicted"/>
<dbReference type="PANTHER" id="PTHR19134">
    <property type="entry name" value="RECEPTOR-TYPE TYROSINE-PROTEIN PHOSPHATASE"/>
    <property type="match status" value="1"/>
</dbReference>
<evidence type="ECO:0000313" key="5">
    <source>
        <dbReference type="Proteomes" id="UP000479000"/>
    </source>
</evidence>
<feature type="region of interest" description="Disordered" evidence="1">
    <location>
        <begin position="898"/>
        <end position="930"/>
    </location>
</feature>
<feature type="region of interest" description="Disordered" evidence="1">
    <location>
        <begin position="614"/>
        <end position="634"/>
    </location>
</feature>
<feature type="region of interest" description="Disordered" evidence="1">
    <location>
        <begin position="739"/>
        <end position="798"/>
    </location>
</feature>
<feature type="compositionally biased region" description="Low complexity" evidence="1">
    <location>
        <begin position="521"/>
        <end position="532"/>
    </location>
</feature>
<evidence type="ECO:0000313" key="4">
    <source>
        <dbReference type="EMBL" id="CAB0004129.1"/>
    </source>
</evidence>
<feature type="compositionally biased region" description="Polar residues" evidence="1">
    <location>
        <begin position="280"/>
        <end position="295"/>
    </location>
</feature>
<sequence>MESHSLKRKASKLQHVRKALLLRPQTGNFCALRHLLSRLPLVTERSSRCFKKPLFATLSAKKPPSLNGVLLFLNGARASEEETSTRRLTLSAPKTRRPLRPNNIRNTIKKIPENVLEQQQSKDPSPYSSTTSSGTTGIHRLSSSTRKTSNTVDYLARNTVPVASVTESSRKPSKLRPSPDHMLAYQAISSTERGGSGEPLNSATGWALASLGPPKNSTSKRIISSQTPKPFNSYWSTRLNKIRPTTPSTQFDAPKPASRECNGTCSETPTENFIQKESENESSLRPNTPVKSTDISLPEPTLRTNELNRKVTRVPPLFKKIDNSTEDRPLSYAANSIPIIGNNLLKEAKSGDLGSSILNGVLATSVYKYVDRTANEETGSTLEKSQPTTERPKITGDCNTTTSSSVNGNVSVSEPTPVINYTTTLATGRIETSSRNDSESSTQPTVMTLLPTESASDPGASSAPSIKTTTNAEIAIESLLKSTEGSVDVSLETHKSAESTTGTSYNSDHTLPNTSETPTMSVGVSSSTVSSERISRVNVTESSVMNATTPLTESSSSSTDLPEEPIPTEPLTNSSIPKLNTTAVHQASTTTSTTEPTPTPTAATVITVASVRSDSPPAMNVSEIPTTTSPQTTLPLEANDIPEAITLLKPLSKQNHSSTSPAPATTPSIENLTEKSPLNYSVQNQTHAIGSVTTVEPKEPSTAKASTPASRNVEVPSDQTTMESTTRHVELDENRILPGSVTTLKPSSPVTEAAKEKDTPDHLETTISADEVDVSYSSDDTPAKDVPDRTTLPPITVLPSSVPTPVEVTTVKQVTKWMVNSSTEKYNTSTSIFDLDEKNEDEDDSLRLKYNVTMNLNATDQDDHNDYNDHNEKEGEDDSESDVQTTTTLVVIEEITTTKQPTTSTTVTTTSTEPPTTPEVPPEEDISDKDSIPWSEKRREILHRVPSATREHGGRFLENDLGAAGASHPNVDGPTRKRSVLDCHRVFGDLQVTLKKREVREKYIISSIQLRNLESNLWREVIHLWYTSWPIRGVPEDLTSIIAYLIEARSYTRPGHPIVVHCSPGTGRTGTIIAIDTAIRDFETDRMVDIPKTVYGIRRDRAGAVQTNLQYYLIYQ</sequence>
<feature type="compositionally biased region" description="Polar residues" evidence="1">
    <location>
        <begin position="376"/>
        <end position="389"/>
    </location>
</feature>
<feature type="non-terminal residue" evidence="4">
    <location>
        <position position="1116"/>
    </location>
</feature>
<dbReference type="EMBL" id="CADCXU010014482">
    <property type="protein sequence ID" value="CAB0004129.1"/>
    <property type="molecule type" value="Genomic_DNA"/>
</dbReference>
<feature type="compositionally biased region" description="Polar residues" evidence="1">
    <location>
        <begin position="141"/>
        <end position="152"/>
    </location>
</feature>
<feature type="region of interest" description="Disordered" evidence="1">
    <location>
        <begin position="376"/>
        <end position="415"/>
    </location>
</feature>
<dbReference type="Pfam" id="PF00102">
    <property type="entry name" value="Y_phosphatase"/>
    <property type="match status" value="1"/>
</dbReference>
<dbReference type="PRINTS" id="PR00700">
    <property type="entry name" value="PRTYPHPHTASE"/>
</dbReference>
<accession>A0A6H5GQZ9</accession>
<feature type="domain" description="Tyrosine specific protein phosphatases" evidence="3">
    <location>
        <begin position="1036"/>
        <end position="1112"/>
    </location>
</feature>
<dbReference type="OrthoDB" id="5794147at2759"/>
<dbReference type="AlphaFoldDB" id="A0A6H5GQZ9"/>
<dbReference type="SMART" id="SM00404">
    <property type="entry name" value="PTPc_motif"/>
    <property type="match status" value="1"/>
</dbReference>
<organism evidence="4 5">
    <name type="scientific">Nesidiocoris tenuis</name>
    <dbReference type="NCBI Taxonomy" id="355587"/>
    <lineage>
        <taxon>Eukaryota</taxon>
        <taxon>Metazoa</taxon>
        <taxon>Ecdysozoa</taxon>
        <taxon>Arthropoda</taxon>
        <taxon>Hexapoda</taxon>
        <taxon>Insecta</taxon>
        <taxon>Pterygota</taxon>
        <taxon>Neoptera</taxon>
        <taxon>Paraneoptera</taxon>
        <taxon>Hemiptera</taxon>
        <taxon>Heteroptera</taxon>
        <taxon>Panheteroptera</taxon>
        <taxon>Cimicomorpha</taxon>
        <taxon>Miridae</taxon>
        <taxon>Dicyphina</taxon>
        <taxon>Nesidiocoris</taxon>
    </lineage>
</organism>
<name>A0A6H5GQZ9_9HEMI</name>
<feature type="region of interest" description="Disordered" evidence="1">
    <location>
        <begin position="484"/>
        <end position="578"/>
    </location>
</feature>
<feature type="compositionally biased region" description="Polar residues" evidence="1">
    <location>
        <begin position="538"/>
        <end position="547"/>
    </location>
</feature>
<dbReference type="InterPro" id="IPR029021">
    <property type="entry name" value="Prot-tyrosine_phosphatase-like"/>
</dbReference>
<evidence type="ECO:0000256" key="1">
    <source>
        <dbReference type="SAM" id="MobiDB-lite"/>
    </source>
</evidence>
<dbReference type="InterPro" id="IPR003595">
    <property type="entry name" value="Tyr_Pase_cat"/>
</dbReference>
<feature type="compositionally biased region" description="Polar residues" evidence="1">
    <location>
        <begin position="740"/>
        <end position="750"/>
    </location>
</feature>
<dbReference type="PANTHER" id="PTHR19134:SF449">
    <property type="entry name" value="TYROSINE-PROTEIN PHOSPHATASE 1"/>
    <property type="match status" value="1"/>
</dbReference>
<dbReference type="GO" id="GO:0048666">
    <property type="term" value="P:neuron development"/>
    <property type="evidence" value="ECO:0007669"/>
    <property type="project" value="UniProtKB-ARBA"/>
</dbReference>
<dbReference type="CDD" id="cd00047">
    <property type="entry name" value="PTPc"/>
    <property type="match status" value="1"/>
</dbReference>
<feature type="region of interest" description="Disordered" evidence="1">
    <location>
        <begin position="82"/>
        <end position="152"/>
    </location>
</feature>
<dbReference type="Gene3D" id="3.90.190.10">
    <property type="entry name" value="Protein tyrosine phosphatase superfamily"/>
    <property type="match status" value="1"/>
</dbReference>
<dbReference type="SUPFAM" id="SSF52799">
    <property type="entry name" value="(Phosphotyrosine protein) phosphatases II"/>
    <property type="match status" value="1"/>
</dbReference>
<feature type="compositionally biased region" description="Basic and acidic residues" evidence="1">
    <location>
        <begin position="861"/>
        <end position="873"/>
    </location>
</feature>
<gene>
    <name evidence="4" type="ORF">NTEN_LOCUS9606</name>
</gene>
<evidence type="ECO:0000259" key="2">
    <source>
        <dbReference type="PROSITE" id="PS50055"/>
    </source>
</evidence>
<dbReference type="PROSITE" id="PS50055">
    <property type="entry name" value="TYR_PHOSPHATASE_PTP"/>
    <property type="match status" value="1"/>
</dbReference>
<dbReference type="PROSITE" id="PS50056">
    <property type="entry name" value="TYR_PHOSPHATASE_2"/>
    <property type="match status" value="1"/>
</dbReference>
<dbReference type="InterPro" id="IPR000242">
    <property type="entry name" value="PTP_cat"/>
</dbReference>
<dbReference type="SMART" id="SM00194">
    <property type="entry name" value="PTPc"/>
    <property type="match status" value="1"/>
</dbReference>
<dbReference type="GO" id="GO:0004725">
    <property type="term" value="F:protein tyrosine phosphatase activity"/>
    <property type="evidence" value="ECO:0007669"/>
    <property type="project" value="InterPro"/>
</dbReference>
<feature type="compositionally biased region" description="Low complexity" evidence="1">
    <location>
        <begin position="625"/>
        <end position="634"/>
    </location>
</feature>
<feature type="compositionally biased region" description="Basic and acidic residues" evidence="1">
    <location>
        <begin position="753"/>
        <end position="764"/>
    </location>
</feature>